<dbReference type="GO" id="GO:0008168">
    <property type="term" value="F:methyltransferase activity"/>
    <property type="evidence" value="ECO:0007669"/>
    <property type="project" value="InterPro"/>
</dbReference>
<dbReference type="RefSeq" id="XP_002848802.1">
    <property type="nucleotide sequence ID" value="XM_002848756.1"/>
</dbReference>
<feature type="domain" description="Ribosomal RNA methyltransferase FtsJ" evidence="1">
    <location>
        <begin position="95"/>
        <end position="278"/>
    </location>
</feature>
<organism evidence="2 3">
    <name type="scientific">Arthroderma otae (strain ATCC MYA-4605 / CBS 113480)</name>
    <name type="common">Microsporum canis</name>
    <dbReference type="NCBI Taxonomy" id="554155"/>
    <lineage>
        <taxon>Eukaryota</taxon>
        <taxon>Fungi</taxon>
        <taxon>Dikarya</taxon>
        <taxon>Ascomycota</taxon>
        <taxon>Pezizomycotina</taxon>
        <taxon>Eurotiomycetes</taxon>
        <taxon>Eurotiomycetidae</taxon>
        <taxon>Onygenales</taxon>
        <taxon>Arthrodermataceae</taxon>
        <taxon>Microsporum</taxon>
    </lineage>
</organism>
<protein>
    <recommendedName>
        <fullName evidence="1">Ribosomal RNA methyltransferase FtsJ domain-containing protein</fullName>
    </recommendedName>
</protein>
<dbReference type="GeneID" id="9227781"/>
<dbReference type="AlphaFoldDB" id="C5FHT7"/>
<dbReference type="HOGENOM" id="CLU_043071_0_0_1"/>
<dbReference type="OMA" id="THYEDER"/>
<dbReference type="VEuPathDB" id="FungiDB:MCYG_01736"/>
<dbReference type="eggNOG" id="ENOG502S5H8">
    <property type="taxonomic scope" value="Eukaryota"/>
</dbReference>
<dbReference type="Pfam" id="PF01728">
    <property type="entry name" value="FtsJ"/>
    <property type="match status" value="1"/>
</dbReference>
<dbReference type="Gene3D" id="3.40.50.150">
    <property type="entry name" value="Vaccinia Virus protein VP39"/>
    <property type="match status" value="1"/>
</dbReference>
<gene>
    <name evidence="2" type="ORF">MCYG_01736</name>
</gene>
<proteinExistence type="predicted"/>
<dbReference type="OrthoDB" id="417125at2759"/>
<dbReference type="STRING" id="554155.C5FHT7"/>
<keyword evidence="3" id="KW-1185">Reference proteome</keyword>
<dbReference type="Proteomes" id="UP000002035">
    <property type="component" value="Unassembled WGS sequence"/>
</dbReference>
<evidence type="ECO:0000259" key="1">
    <source>
        <dbReference type="Pfam" id="PF01728"/>
    </source>
</evidence>
<evidence type="ECO:0000313" key="3">
    <source>
        <dbReference type="Proteomes" id="UP000002035"/>
    </source>
</evidence>
<dbReference type="InterPro" id="IPR002877">
    <property type="entry name" value="RNA_MeTrfase_FtsJ_dom"/>
</dbReference>
<reference evidence="3" key="1">
    <citation type="journal article" date="2012" name="MBio">
        <title>Comparative genome analysis of Trichophyton rubrum and related dermatophytes reveals candidate genes involved in infection.</title>
        <authorList>
            <person name="Martinez D.A."/>
            <person name="Oliver B.G."/>
            <person name="Graeser Y."/>
            <person name="Goldberg J.M."/>
            <person name="Li W."/>
            <person name="Martinez-Rossi N.M."/>
            <person name="Monod M."/>
            <person name="Shelest E."/>
            <person name="Barton R.C."/>
            <person name="Birch E."/>
            <person name="Brakhage A.A."/>
            <person name="Chen Z."/>
            <person name="Gurr S.J."/>
            <person name="Heiman D."/>
            <person name="Heitman J."/>
            <person name="Kosti I."/>
            <person name="Rossi A."/>
            <person name="Saif S."/>
            <person name="Samalova M."/>
            <person name="Saunders C.W."/>
            <person name="Shea T."/>
            <person name="Summerbell R.C."/>
            <person name="Xu J."/>
            <person name="Young S."/>
            <person name="Zeng Q."/>
            <person name="Birren B.W."/>
            <person name="Cuomo C.A."/>
            <person name="White T.C."/>
        </authorList>
    </citation>
    <scope>NUCLEOTIDE SEQUENCE [LARGE SCALE GENOMIC DNA]</scope>
    <source>
        <strain evidence="3">ATCC MYA-4605 / CBS 113480</strain>
    </source>
</reference>
<dbReference type="EMBL" id="DS995702">
    <property type="protein sequence ID" value="EEQ28917.1"/>
    <property type="molecule type" value="Genomic_DNA"/>
</dbReference>
<accession>C5FHT7</accession>
<evidence type="ECO:0000313" key="2">
    <source>
        <dbReference type="EMBL" id="EEQ28917.1"/>
    </source>
</evidence>
<sequence>MATLGRGDMPAEDEEKDSEILDSYLQERSPAFNALRAVQKAVWQSPAADEHFLKQRERADSATPTLKKYFFRTMRAIGDQLQAAKHIIPPPGETKGFKVLDICMAPGGYSATALRYNKHSSIYGLSLPEEEGGHEMLLQNWQKDPRFDVRLMDITMLSTEFGSPDLLPADNPLASQFSSCRPFDGLEADLVFCDGQVLRTHERAVGSKFEASRLTSAQLILALQRIKKGGTMVMLLHRVNNPRNVKLLHAFSQFAEIDLFKPTPSHAARNSFYLVAKNVDPTSLGARQMLENSKSCWKTKTLQAFNDEPYEAEQNTSGDEMRSILQSSFGQRLISLAEPIWDIQREALEKKFLRGSPKLATTS</sequence>
<name>C5FHT7_ARTOC</name>
<dbReference type="InterPro" id="IPR029063">
    <property type="entry name" value="SAM-dependent_MTases_sf"/>
</dbReference>
<dbReference type="GO" id="GO:0032259">
    <property type="term" value="P:methylation"/>
    <property type="evidence" value="ECO:0007669"/>
    <property type="project" value="InterPro"/>
</dbReference>
<dbReference type="SUPFAM" id="SSF53335">
    <property type="entry name" value="S-adenosyl-L-methionine-dependent methyltransferases"/>
    <property type="match status" value="1"/>
</dbReference>